<organism evidence="1 2">
    <name type="scientific">Spironucleus salmonicida</name>
    <dbReference type="NCBI Taxonomy" id="348837"/>
    <lineage>
        <taxon>Eukaryota</taxon>
        <taxon>Metamonada</taxon>
        <taxon>Diplomonadida</taxon>
        <taxon>Hexamitidae</taxon>
        <taxon>Hexamitinae</taxon>
        <taxon>Spironucleus</taxon>
    </lineage>
</organism>
<proteinExistence type="predicted"/>
<reference evidence="1 2" key="1">
    <citation type="journal article" date="2014" name="PLoS Genet.">
        <title>The Genome of Spironucleus salmonicida Highlights a Fish Pathogen Adapted to Fluctuating Environments.</title>
        <authorList>
            <person name="Xu F."/>
            <person name="Jerlstrom-Hultqvist J."/>
            <person name="Einarsson E."/>
            <person name="Astvaldsson A."/>
            <person name="Svard S.G."/>
            <person name="Andersson J.O."/>
        </authorList>
    </citation>
    <scope>NUCLEOTIDE SEQUENCE [LARGE SCALE GENOMIC DNA]</scope>
    <source>
        <strain evidence="1 2">ATCC 50377</strain>
    </source>
</reference>
<dbReference type="Proteomes" id="UP000018208">
    <property type="component" value="Unassembled WGS sequence"/>
</dbReference>
<sequence>MGTQTSKFARIQIILNQEIDKNLYDKQRDQFISTTVADTAISGMVSKDESRFLYQSVF</sequence>
<accession>A0A9P8RUL0</accession>
<dbReference type="GeneID" id="94302717"/>
<dbReference type="EMBL" id="AUWU02000009">
    <property type="protein sequence ID" value="KAH0569735.1"/>
    <property type="molecule type" value="Genomic_DNA"/>
</dbReference>
<gene>
    <name evidence="1" type="ORF">SS50377_28694</name>
</gene>
<name>A0A9P8RUL0_9EUKA</name>
<dbReference type="RefSeq" id="XP_067760508.1">
    <property type="nucleotide sequence ID" value="XM_067912451.1"/>
</dbReference>
<evidence type="ECO:0000313" key="2">
    <source>
        <dbReference type="Proteomes" id="UP000018208"/>
    </source>
</evidence>
<keyword evidence="2" id="KW-1185">Reference proteome</keyword>
<dbReference type="KEGG" id="ssao:94302717"/>
<comment type="caution">
    <text evidence="1">The sequence shown here is derived from an EMBL/GenBank/DDBJ whole genome shotgun (WGS) entry which is preliminary data.</text>
</comment>
<evidence type="ECO:0000313" key="1">
    <source>
        <dbReference type="EMBL" id="KAH0569735.1"/>
    </source>
</evidence>
<dbReference type="AlphaFoldDB" id="A0A9P8RUL0"/>
<protein>
    <submittedName>
        <fullName evidence="1">Uncharacterized protein</fullName>
    </submittedName>
</protein>